<feature type="compositionally biased region" description="Basic and acidic residues" evidence="2">
    <location>
        <begin position="710"/>
        <end position="720"/>
    </location>
</feature>
<evidence type="ECO:0000313" key="4">
    <source>
        <dbReference type="Proteomes" id="UP001515480"/>
    </source>
</evidence>
<feature type="coiled-coil region" evidence="1">
    <location>
        <begin position="49"/>
        <end position="76"/>
    </location>
</feature>
<evidence type="ECO:0000256" key="2">
    <source>
        <dbReference type="SAM" id="MobiDB-lite"/>
    </source>
</evidence>
<dbReference type="Proteomes" id="UP001515480">
    <property type="component" value="Unassembled WGS sequence"/>
</dbReference>
<reference evidence="3 4" key="1">
    <citation type="journal article" date="2024" name="Science">
        <title>Giant polyketide synthase enzymes in the biosynthesis of giant marine polyether toxins.</title>
        <authorList>
            <person name="Fallon T.R."/>
            <person name="Shende V.V."/>
            <person name="Wierzbicki I.H."/>
            <person name="Pendleton A.L."/>
            <person name="Watervoot N.F."/>
            <person name="Auber R.P."/>
            <person name="Gonzalez D.J."/>
            <person name="Wisecaver J.H."/>
            <person name="Moore B.S."/>
        </authorList>
    </citation>
    <scope>NUCLEOTIDE SEQUENCE [LARGE SCALE GENOMIC DNA]</scope>
    <source>
        <strain evidence="3 4">12B1</strain>
    </source>
</reference>
<comment type="caution">
    <text evidence="3">The sequence shown here is derived from an EMBL/GenBank/DDBJ whole genome shotgun (WGS) entry which is preliminary data.</text>
</comment>
<feature type="compositionally biased region" description="Basic and acidic residues" evidence="2">
    <location>
        <begin position="648"/>
        <end position="657"/>
    </location>
</feature>
<feature type="region of interest" description="Disordered" evidence="2">
    <location>
        <begin position="693"/>
        <end position="730"/>
    </location>
</feature>
<dbReference type="AlphaFoldDB" id="A0AB34JLV6"/>
<keyword evidence="4" id="KW-1185">Reference proteome</keyword>
<accession>A0AB34JLV6</accession>
<evidence type="ECO:0000256" key="1">
    <source>
        <dbReference type="SAM" id="Coils"/>
    </source>
</evidence>
<keyword evidence="1" id="KW-0175">Coiled coil</keyword>
<gene>
    <name evidence="3" type="ORF">AB1Y20_021533</name>
</gene>
<sequence length="730" mass="81814">MSSWEAEDVSRVEQALNDAFQCVIDEDPRNAICGIAEELLGSIDDEESVTESEAEVLRLRKKLQRAQQIADNAKAALVLLVPNDLSSLRSSYLMTLEELIGKQPSDVRFEEEWIPMNVEHYQLRPSKHIDPSWGAAEIEVYVRQHRTLETFLSKFRQTSIDTLIKRGWAAERARAYAILTVTSAPMSRALRERSPRYAASTYALCQAIYDSCADAGVAPMIYRHLRGEFSLSSMDQEWNKIETPDQTGFCGLVSTAVTVGDCEAANFSEKGYMRRFQVGQEATYVLEPSDIVGFTSTSEDEHGAHSAVLTYTDQTGVFPPNTLFRLKKIMQAGEWEAPGGVFPKQRLLIVGATYMRPSPKSISSAAADSKLCQGAATLLYGTRTSFVNGLSDLIGKPLLTMEQEFERDFTWTDWKGKSYNLRNEWAYVNGPAVPAENCTPGTRDADHLGKTPEQFLQIVNDHIRAQRAAGYGAHLSDLQSQLSLQELLGLRLYSGPCFSPINNFLRQLSSISRPFRDYLTMNPSVTFTATVKHIYLGIRKLAAVMSEAEARTPLYRGVRGKLPEQFWMGDDHGMVCAVEMAFMSTSRHRQTPIDYMEGSANVLWELAPMGESDVAYHCGADISMISQFAGEREVLFPPCTMLRVRGLGKEARDRTRVESITNNEAENRQEEKSRSATADPMFQCQEGSKQFLIFGEDESWHEQEDGESQGDFRRSERGHNLEQPMCGTDP</sequence>
<feature type="region of interest" description="Disordered" evidence="2">
    <location>
        <begin position="648"/>
        <end position="681"/>
    </location>
</feature>
<name>A0AB34JLV6_PRYPA</name>
<dbReference type="PROSITE" id="PS51996">
    <property type="entry name" value="TR_MART"/>
    <property type="match status" value="1"/>
</dbReference>
<feature type="compositionally biased region" description="Basic and acidic residues" evidence="2">
    <location>
        <begin position="665"/>
        <end position="674"/>
    </location>
</feature>
<evidence type="ECO:0000313" key="3">
    <source>
        <dbReference type="EMBL" id="KAL1521882.1"/>
    </source>
</evidence>
<dbReference type="SUPFAM" id="SSF56399">
    <property type="entry name" value="ADP-ribosylation"/>
    <property type="match status" value="1"/>
</dbReference>
<organism evidence="3 4">
    <name type="scientific">Prymnesium parvum</name>
    <name type="common">Toxic golden alga</name>
    <dbReference type="NCBI Taxonomy" id="97485"/>
    <lineage>
        <taxon>Eukaryota</taxon>
        <taxon>Haptista</taxon>
        <taxon>Haptophyta</taxon>
        <taxon>Prymnesiophyceae</taxon>
        <taxon>Prymnesiales</taxon>
        <taxon>Prymnesiaceae</taxon>
        <taxon>Prymnesium</taxon>
    </lineage>
</organism>
<dbReference type="Gene3D" id="3.90.176.10">
    <property type="entry name" value="Toxin ADP-ribosyltransferase, Chain A, domain 1"/>
    <property type="match status" value="1"/>
</dbReference>
<dbReference type="EMBL" id="JBGBPQ010000007">
    <property type="protein sequence ID" value="KAL1521882.1"/>
    <property type="molecule type" value="Genomic_DNA"/>
</dbReference>
<proteinExistence type="predicted"/>
<protein>
    <recommendedName>
        <fullName evidence="5">Mono(ADP-ribosyl)transferase</fullName>
    </recommendedName>
</protein>
<evidence type="ECO:0008006" key="5">
    <source>
        <dbReference type="Google" id="ProtNLM"/>
    </source>
</evidence>